<evidence type="ECO:0000256" key="1">
    <source>
        <dbReference type="ARBA" id="ARBA00023015"/>
    </source>
</evidence>
<gene>
    <name evidence="5" type="ORF">LCGC14_0090820</name>
</gene>
<name>A0A0F9XXN0_9ZZZZ</name>
<dbReference type="GO" id="GO:0003700">
    <property type="term" value="F:DNA-binding transcription factor activity"/>
    <property type="evidence" value="ECO:0007669"/>
    <property type="project" value="InterPro"/>
</dbReference>
<dbReference type="PRINTS" id="PR00032">
    <property type="entry name" value="HTHARAC"/>
</dbReference>
<protein>
    <recommendedName>
        <fullName evidence="4">HTH araC/xylS-type domain-containing protein</fullName>
    </recommendedName>
</protein>
<dbReference type="PANTHER" id="PTHR46796:SF6">
    <property type="entry name" value="ARAC SUBFAMILY"/>
    <property type="match status" value="1"/>
</dbReference>
<dbReference type="InterPro" id="IPR018060">
    <property type="entry name" value="HTH_AraC"/>
</dbReference>
<reference evidence="5" key="1">
    <citation type="journal article" date="2015" name="Nature">
        <title>Complex archaea that bridge the gap between prokaryotes and eukaryotes.</title>
        <authorList>
            <person name="Spang A."/>
            <person name="Saw J.H."/>
            <person name="Jorgensen S.L."/>
            <person name="Zaremba-Niedzwiedzka K."/>
            <person name="Martijn J."/>
            <person name="Lind A.E."/>
            <person name="van Eijk R."/>
            <person name="Schleper C."/>
            <person name="Guy L."/>
            <person name="Ettema T.J."/>
        </authorList>
    </citation>
    <scope>NUCLEOTIDE SEQUENCE</scope>
</reference>
<dbReference type="SUPFAM" id="SSF46689">
    <property type="entry name" value="Homeodomain-like"/>
    <property type="match status" value="2"/>
</dbReference>
<keyword evidence="1" id="KW-0805">Transcription regulation</keyword>
<dbReference type="SMART" id="SM00342">
    <property type="entry name" value="HTH_ARAC"/>
    <property type="match status" value="1"/>
</dbReference>
<dbReference type="Pfam" id="PF12833">
    <property type="entry name" value="HTH_18"/>
    <property type="match status" value="1"/>
</dbReference>
<dbReference type="InterPro" id="IPR020449">
    <property type="entry name" value="Tscrpt_reg_AraC-type_HTH"/>
</dbReference>
<evidence type="ECO:0000256" key="2">
    <source>
        <dbReference type="ARBA" id="ARBA00023125"/>
    </source>
</evidence>
<dbReference type="PROSITE" id="PS01124">
    <property type="entry name" value="HTH_ARAC_FAMILY_2"/>
    <property type="match status" value="1"/>
</dbReference>
<comment type="caution">
    <text evidence="5">The sequence shown here is derived from an EMBL/GenBank/DDBJ whole genome shotgun (WGS) entry which is preliminary data.</text>
</comment>
<dbReference type="PROSITE" id="PS00041">
    <property type="entry name" value="HTH_ARAC_FAMILY_1"/>
    <property type="match status" value="1"/>
</dbReference>
<dbReference type="InterPro" id="IPR009057">
    <property type="entry name" value="Homeodomain-like_sf"/>
</dbReference>
<dbReference type="AlphaFoldDB" id="A0A0F9XXN0"/>
<dbReference type="InterPro" id="IPR050204">
    <property type="entry name" value="AraC_XylS_family_regulators"/>
</dbReference>
<dbReference type="EMBL" id="LAZR01000024">
    <property type="protein sequence ID" value="KKO04182.1"/>
    <property type="molecule type" value="Genomic_DNA"/>
</dbReference>
<evidence type="ECO:0000256" key="3">
    <source>
        <dbReference type="ARBA" id="ARBA00023163"/>
    </source>
</evidence>
<accession>A0A0F9XXN0</accession>
<evidence type="ECO:0000259" key="4">
    <source>
        <dbReference type="PROSITE" id="PS01124"/>
    </source>
</evidence>
<organism evidence="5">
    <name type="scientific">marine sediment metagenome</name>
    <dbReference type="NCBI Taxonomy" id="412755"/>
    <lineage>
        <taxon>unclassified sequences</taxon>
        <taxon>metagenomes</taxon>
        <taxon>ecological metagenomes</taxon>
    </lineage>
</organism>
<proteinExistence type="predicted"/>
<dbReference type="PANTHER" id="PTHR46796">
    <property type="entry name" value="HTH-TYPE TRANSCRIPTIONAL ACTIVATOR RHAS-RELATED"/>
    <property type="match status" value="1"/>
</dbReference>
<keyword evidence="2" id="KW-0238">DNA-binding</keyword>
<dbReference type="Gene3D" id="1.10.10.60">
    <property type="entry name" value="Homeodomain-like"/>
    <property type="match status" value="2"/>
</dbReference>
<feature type="domain" description="HTH araC/xylS-type" evidence="4">
    <location>
        <begin position="191"/>
        <end position="289"/>
    </location>
</feature>
<evidence type="ECO:0000313" key="5">
    <source>
        <dbReference type="EMBL" id="KKO04182.1"/>
    </source>
</evidence>
<dbReference type="GO" id="GO:0043565">
    <property type="term" value="F:sequence-specific DNA binding"/>
    <property type="evidence" value="ECO:0007669"/>
    <property type="project" value="InterPro"/>
</dbReference>
<keyword evidence="3" id="KW-0804">Transcription</keyword>
<sequence>MSQSYQVLNSLQQHKAQLQGSVRLGNGLGLASWYNDDDLIALDNADHHTLSLYLADGYQSYFQTSQGWQNGGAPDKLCLMPKDYASTWHIRGPLSFMHLYFTDQHLRQQAEQTWDRSPAQLTLDERLFANDPQIALLYRHFLLNNDWHDPADQLAISSATTLILNHLLKHYVHLNWQDPVVRGGLSPYQLNRVLEFIDSQLAQPLLLSDLAREANLSEYHFARMFKHSKGVAPHQYVMKQRLKQAEQLLRISTLSLTSIALQCGFSSPSHFSNRFRQVHGVSPSAVRGSR</sequence>
<dbReference type="InterPro" id="IPR018062">
    <property type="entry name" value="HTH_AraC-typ_CS"/>
</dbReference>